<evidence type="ECO:0000259" key="10">
    <source>
        <dbReference type="Pfam" id="PF21796"/>
    </source>
</evidence>
<keyword evidence="4" id="KW-0143">Chaperone</keyword>
<feature type="domain" description="Chromatin assembly factor 1 p150 subunit acidic region" evidence="8">
    <location>
        <begin position="81"/>
        <end position="188"/>
    </location>
</feature>
<organism evidence="11 12">
    <name type="scientific">Didymella glomerata</name>
    <dbReference type="NCBI Taxonomy" id="749621"/>
    <lineage>
        <taxon>Eukaryota</taxon>
        <taxon>Fungi</taxon>
        <taxon>Dikarya</taxon>
        <taxon>Ascomycota</taxon>
        <taxon>Pezizomycotina</taxon>
        <taxon>Dothideomycetes</taxon>
        <taxon>Pleosporomycetidae</taxon>
        <taxon>Pleosporales</taxon>
        <taxon>Pleosporineae</taxon>
        <taxon>Didymellaceae</taxon>
        <taxon>Didymella</taxon>
    </lineage>
</organism>
<keyword evidence="3" id="KW-0227">DNA damage</keyword>
<dbReference type="EMBL" id="JAPEUV010000051">
    <property type="protein sequence ID" value="KAJ4336253.1"/>
    <property type="molecule type" value="Genomic_DNA"/>
</dbReference>
<evidence type="ECO:0000256" key="4">
    <source>
        <dbReference type="ARBA" id="ARBA00023186"/>
    </source>
</evidence>
<dbReference type="GO" id="GO:0006281">
    <property type="term" value="P:DNA repair"/>
    <property type="evidence" value="ECO:0007669"/>
    <property type="project" value="UniProtKB-KW"/>
</dbReference>
<dbReference type="PANTHER" id="PTHR15272">
    <property type="entry name" value="CHROMATIN ASSEMBLY FACTOR 1 SUBUNIT A CAF-1 SUBUNIT A"/>
    <property type="match status" value="1"/>
</dbReference>
<dbReference type="Proteomes" id="UP001140562">
    <property type="component" value="Unassembled WGS sequence"/>
</dbReference>
<evidence type="ECO:0000256" key="2">
    <source>
        <dbReference type="ARBA" id="ARBA00022705"/>
    </source>
</evidence>
<dbReference type="Pfam" id="PF12253">
    <property type="entry name" value="CAF1A_dimeriz"/>
    <property type="match status" value="1"/>
</dbReference>
<evidence type="ECO:0000313" key="11">
    <source>
        <dbReference type="EMBL" id="KAJ4336253.1"/>
    </source>
</evidence>
<comment type="caution">
    <text evidence="11">The sequence shown here is derived from an EMBL/GenBank/DDBJ whole genome shotgun (WGS) entry which is preliminary data.</text>
</comment>
<reference evidence="11" key="1">
    <citation type="submission" date="2022-10" db="EMBL/GenBank/DDBJ databases">
        <title>Tapping the CABI collections for fungal endophytes: first genome assemblies for Collariella, Neodidymelliopsis, Ascochyta clinopodiicola, Didymella pomorum, Didymosphaeria variabile, Neocosmospora piperis and Neocucurbitaria cava.</title>
        <authorList>
            <person name="Hill R."/>
        </authorList>
    </citation>
    <scope>NUCLEOTIDE SEQUENCE</scope>
    <source>
        <strain evidence="11">IMI 360193</strain>
    </source>
</reference>
<evidence type="ECO:0000259" key="9">
    <source>
        <dbReference type="Pfam" id="PF12253"/>
    </source>
</evidence>
<keyword evidence="2" id="KW-0235">DNA replication</keyword>
<feature type="region of interest" description="Disordered" evidence="7">
    <location>
        <begin position="380"/>
        <end position="422"/>
    </location>
</feature>
<feature type="compositionally biased region" description="Low complexity" evidence="7">
    <location>
        <begin position="536"/>
        <end position="552"/>
    </location>
</feature>
<evidence type="ECO:0000256" key="1">
    <source>
        <dbReference type="ARBA" id="ARBA00004123"/>
    </source>
</evidence>
<evidence type="ECO:0000256" key="7">
    <source>
        <dbReference type="SAM" id="MobiDB-lite"/>
    </source>
</evidence>
<evidence type="ECO:0000313" key="12">
    <source>
        <dbReference type="Proteomes" id="UP001140562"/>
    </source>
</evidence>
<protein>
    <submittedName>
        <fullName evidence="11">Chromatin assembly factor-I (CAF-I) p90 subunit</fullName>
    </submittedName>
</protein>
<dbReference type="InterPro" id="IPR021644">
    <property type="entry name" value="CAF-1_p150_acidic"/>
</dbReference>
<feature type="compositionally biased region" description="Basic and acidic residues" evidence="7">
    <location>
        <begin position="89"/>
        <end position="169"/>
    </location>
</feature>
<sequence>MEDPTPLVPVVQKRPREEDAEPQPSTPAKAISSQASTPLSVLSNVQTPSPVKLSVLSTTAAVRPSTQTTPDANDAQQPFKKKRKVLTQQEKDDAAREKEAKAKAKADKVAQKEAEAKLKADEKAQRAAQKEAESKAKADEKAKKEGEKAKKEAEKREKEEEKAKKERSQMKLNAFFMKPKATASSAESSVVDSNPDSTAPPASLPSDTPGVAANGLPPSPQKSIQKSAHSDYERCFLPFSLPSTAILAPANAFMEDTEKLNAARARLDQLCKGDKAGLTPLTVHTLKVSLPARAPRGSKTATIKDIVKRVHASPDRPVDLTTDAETSREQPLDMLKTIPMKYLHFGEDVRPPYYGTYTKSYSVAAERRLARNSVSRIRQDTNYDYDSEAEWEEPEEGEDLDSDGEDDLEEEGEDDMDGFLDDEEDPQLKRRMLSGDLEPISTGLCWEDSTGVSKLNDGSGAISTEFKDFKMEFLLEPLPQSIDPFSTAYWAPPAPVVTATTATTSKTAPTNGLMQPPARLPLAQRTMNGMLNTLNPSSAPSATASKPAAPKKMVPDDQLPAFKAEIQGKDLTKLGMIEALKKAFPKLPKAAITNTLSVVAARVGPTEKEKRWVLVSS</sequence>
<accession>A0A9W8WYC5</accession>
<dbReference type="Pfam" id="PF11600">
    <property type="entry name" value="CAF1A_acidic"/>
    <property type="match status" value="1"/>
</dbReference>
<dbReference type="PANTHER" id="PTHR15272:SF0">
    <property type="entry name" value="CHROMATIN ASSEMBLY FACTOR 1 SUBUNIT A"/>
    <property type="match status" value="1"/>
</dbReference>
<keyword evidence="5" id="KW-0234">DNA repair</keyword>
<dbReference type="GO" id="GO:0005634">
    <property type="term" value="C:nucleus"/>
    <property type="evidence" value="ECO:0007669"/>
    <property type="project" value="UniProtKB-SubCell"/>
</dbReference>
<dbReference type="InterPro" id="IPR022043">
    <property type="entry name" value="CAF1A_DD"/>
</dbReference>
<evidence type="ECO:0000256" key="6">
    <source>
        <dbReference type="ARBA" id="ARBA00023242"/>
    </source>
</evidence>
<feature type="region of interest" description="Disordered" evidence="7">
    <location>
        <begin position="535"/>
        <end position="554"/>
    </location>
</feature>
<dbReference type="InterPro" id="IPR048800">
    <property type="entry name" value="Cac1-like_C"/>
</dbReference>
<evidence type="ECO:0000256" key="5">
    <source>
        <dbReference type="ARBA" id="ARBA00023204"/>
    </source>
</evidence>
<feature type="domain" description="Chromatin assembly factor 1 subunit Cac1-like C-terminal" evidence="10">
    <location>
        <begin position="559"/>
        <end position="614"/>
    </location>
</feature>
<dbReference type="OrthoDB" id="79480at2759"/>
<feature type="compositionally biased region" description="Polar residues" evidence="7">
    <location>
        <begin position="31"/>
        <end position="76"/>
    </location>
</feature>
<keyword evidence="6" id="KW-0539">Nucleus</keyword>
<feature type="compositionally biased region" description="Polar residues" evidence="7">
    <location>
        <begin position="182"/>
        <end position="197"/>
    </location>
</feature>
<evidence type="ECO:0000256" key="3">
    <source>
        <dbReference type="ARBA" id="ARBA00022763"/>
    </source>
</evidence>
<proteinExistence type="predicted"/>
<evidence type="ECO:0000259" key="8">
    <source>
        <dbReference type="Pfam" id="PF11600"/>
    </source>
</evidence>
<dbReference type="GO" id="GO:0006260">
    <property type="term" value="P:DNA replication"/>
    <property type="evidence" value="ECO:0007669"/>
    <property type="project" value="UniProtKB-KW"/>
</dbReference>
<gene>
    <name evidence="11" type="primary">RLF2</name>
    <name evidence="11" type="ORF">N0V87_005545</name>
</gene>
<feature type="compositionally biased region" description="Acidic residues" evidence="7">
    <location>
        <begin position="383"/>
        <end position="422"/>
    </location>
</feature>
<feature type="region of interest" description="Disordered" evidence="7">
    <location>
        <begin position="1"/>
        <end position="227"/>
    </location>
</feature>
<name>A0A9W8WYC5_9PLEO</name>
<dbReference type="AlphaFoldDB" id="A0A9W8WYC5"/>
<dbReference type="GO" id="GO:0033186">
    <property type="term" value="C:CAF-1 complex"/>
    <property type="evidence" value="ECO:0007669"/>
    <property type="project" value="TreeGrafter"/>
</dbReference>
<dbReference type="GO" id="GO:0006334">
    <property type="term" value="P:nucleosome assembly"/>
    <property type="evidence" value="ECO:0007669"/>
    <property type="project" value="TreeGrafter"/>
</dbReference>
<dbReference type="Pfam" id="PF21796">
    <property type="entry name" value="Cac1_C"/>
    <property type="match status" value="1"/>
</dbReference>
<feature type="domain" description="Chromatin assembly factor 1 subunit A dimerization" evidence="9">
    <location>
        <begin position="341"/>
        <end position="415"/>
    </location>
</feature>
<comment type="subcellular location">
    <subcellularLocation>
        <location evidence="1">Nucleus</location>
    </subcellularLocation>
</comment>
<keyword evidence="12" id="KW-1185">Reference proteome</keyword>